<proteinExistence type="predicted"/>
<evidence type="ECO:0000313" key="2">
    <source>
        <dbReference type="EMBL" id="CAJ1376644.1"/>
    </source>
</evidence>
<dbReference type="EMBL" id="CAUJNA010000412">
    <property type="protein sequence ID" value="CAJ1376644.1"/>
    <property type="molecule type" value="Genomic_DNA"/>
</dbReference>
<name>A0AA36HY72_9DINO</name>
<dbReference type="InterPro" id="IPR029063">
    <property type="entry name" value="SAM-dependent_MTases_sf"/>
</dbReference>
<organism evidence="2 3">
    <name type="scientific">Effrenium voratum</name>
    <dbReference type="NCBI Taxonomy" id="2562239"/>
    <lineage>
        <taxon>Eukaryota</taxon>
        <taxon>Sar</taxon>
        <taxon>Alveolata</taxon>
        <taxon>Dinophyceae</taxon>
        <taxon>Suessiales</taxon>
        <taxon>Symbiodiniaceae</taxon>
        <taxon>Effrenium</taxon>
    </lineage>
</organism>
<feature type="signal peptide" evidence="1">
    <location>
        <begin position="1"/>
        <end position="24"/>
    </location>
</feature>
<evidence type="ECO:0000313" key="3">
    <source>
        <dbReference type="Proteomes" id="UP001178507"/>
    </source>
</evidence>
<dbReference type="SUPFAM" id="SSF53335">
    <property type="entry name" value="S-adenosyl-L-methionine-dependent methyltransferases"/>
    <property type="match status" value="1"/>
</dbReference>
<accession>A0AA36HY72</accession>
<keyword evidence="3" id="KW-1185">Reference proteome</keyword>
<dbReference type="Gene3D" id="3.40.50.150">
    <property type="entry name" value="Vaccinia Virus protein VP39"/>
    <property type="match status" value="1"/>
</dbReference>
<gene>
    <name evidence="2" type="ORF">EVOR1521_LOCUS5659</name>
</gene>
<dbReference type="AlphaFoldDB" id="A0AA36HY72"/>
<dbReference type="Proteomes" id="UP001178507">
    <property type="component" value="Unassembled WGS sequence"/>
</dbReference>
<reference evidence="2" key="1">
    <citation type="submission" date="2023-08" db="EMBL/GenBank/DDBJ databases">
        <authorList>
            <person name="Chen Y."/>
            <person name="Shah S."/>
            <person name="Dougan E. K."/>
            <person name="Thang M."/>
            <person name="Chan C."/>
        </authorList>
    </citation>
    <scope>NUCLEOTIDE SEQUENCE</scope>
</reference>
<dbReference type="Pfam" id="PF13578">
    <property type="entry name" value="Methyltransf_24"/>
    <property type="match status" value="1"/>
</dbReference>
<feature type="chain" id="PRO_5041368224" evidence="1">
    <location>
        <begin position="25"/>
        <end position="352"/>
    </location>
</feature>
<comment type="caution">
    <text evidence="2">The sequence shown here is derived from an EMBL/GenBank/DDBJ whole genome shotgun (WGS) entry which is preliminary data.</text>
</comment>
<keyword evidence="1" id="KW-0732">Signal</keyword>
<evidence type="ECO:0000256" key="1">
    <source>
        <dbReference type="SAM" id="SignalP"/>
    </source>
</evidence>
<sequence length="352" mass="40196">MRRMCYMFHLLLLLQLCALPYTWAREGSACLMDAESEIKRAPDKAEMFVTTSHVFKRHLAQYFCAISGNLTVLELGIYHGHTTAVLAAMFRRVISVDVEKTYLDAAAAHTNGLTNVVFLRLNLMVDDWQAFTSNSVDVVVIDANHKYEYVRADAHNALRYFPSLKFLVFDDFGHEKGVQETVSELEDVGVLVECQGLGQGWDGSAWKFLDWDERTGKTFWSWTNKSEGRVCKRGEAALGMDKTFLNQRFYIYRQPLSQLCSVGLFRFLPDGRLLSSPWGSGEWTISQTSQDRYALLQLPEMSPSPVEIFFNSRRTAFVLSELDAPTSRSEWFGIRDDLVHQPFEVAGNHFHD</sequence>
<protein>
    <submittedName>
        <fullName evidence="2">Uncharacterized protein</fullName>
    </submittedName>
</protein>